<name>A0AAD9YDT9_COLKA</name>
<protein>
    <submittedName>
        <fullName evidence="2">Uncharacterized protein</fullName>
    </submittedName>
</protein>
<dbReference type="EMBL" id="VYYT01000205">
    <property type="protein sequence ID" value="KAK2756891.1"/>
    <property type="molecule type" value="Genomic_DNA"/>
</dbReference>
<reference evidence="2" key="1">
    <citation type="submission" date="2023-02" db="EMBL/GenBank/DDBJ databases">
        <title>Colletotrichum kahawae CIFC_Que2 genome sequencing and assembly.</title>
        <authorList>
            <person name="Baroncelli R."/>
        </authorList>
    </citation>
    <scope>NUCLEOTIDE SEQUENCE</scope>
    <source>
        <strain evidence="2">CIFC_Que2</strain>
    </source>
</reference>
<evidence type="ECO:0000256" key="1">
    <source>
        <dbReference type="SAM" id="MobiDB-lite"/>
    </source>
</evidence>
<evidence type="ECO:0000313" key="2">
    <source>
        <dbReference type="EMBL" id="KAK2756891.1"/>
    </source>
</evidence>
<gene>
    <name evidence="2" type="ORF">CKAH01_17078</name>
</gene>
<comment type="caution">
    <text evidence="2">The sequence shown here is derived from an EMBL/GenBank/DDBJ whole genome shotgun (WGS) entry which is preliminary data.</text>
</comment>
<feature type="compositionally biased region" description="Basic residues" evidence="1">
    <location>
        <begin position="15"/>
        <end position="29"/>
    </location>
</feature>
<sequence length="122" mass="13668">MASTRWQERTQAATSRRHGGGKQPKSKQQRRQEQEQEHLPQIINTNTNTKSNTTETDRRITQTHSPQPPLNHDRLADLAHHCKSPTDSVSAACLQTLTRPGPRFRSHLRWGLSTSGTSPGGL</sequence>
<keyword evidence="3" id="KW-1185">Reference proteome</keyword>
<evidence type="ECO:0000313" key="3">
    <source>
        <dbReference type="Proteomes" id="UP001281614"/>
    </source>
</evidence>
<proteinExistence type="predicted"/>
<feature type="compositionally biased region" description="Polar residues" evidence="1">
    <location>
        <begin position="1"/>
        <end position="14"/>
    </location>
</feature>
<dbReference type="AlphaFoldDB" id="A0AAD9YDT9"/>
<organism evidence="2 3">
    <name type="scientific">Colletotrichum kahawae</name>
    <name type="common">Coffee berry disease fungus</name>
    <dbReference type="NCBI Taxonomy" id="34407"/>
    <lineage>
        <taxon>Eukaryota</taxon>
        <taxon>Fungi</taxon>
        <taxon>Dikarya</taxon>
        <taxon>Ascomycota</taxon>
        <taxon>Pezizomycotina</taxon>
        <taxon>Sordariomycetes</taxon>
        <taxon>Hypocreomycetidae</taxon>
        <taxon>Glomerellales</taxon>
        <taxon>Glomerellaceae</taxon>
        <taxon>Colletotrichum</taxon>
        <taxon>Colletotrichum gloeosporioides species complex</taxon>
    </lineage>
</organism>
<dbReference type="Proteomes" id="UP001281614">
    <property type="component" value="Unassembled WGS sequence"/>
</dbReference>
<accession>A0AAD9YDT9</accession>
<feature type="compositionally biased region" description="Low complexity" evidence="1">
    <location>
        <begin position="44"/>
        <end position="54"/>
    </location>
</feature>
<feature type="region of interest" description="Disordered" evidence="1">
    <location>
        <begin position="1"/>
        <end position="73"/>
    </location>
</feature>